<dbReference type="AlphaFoldDB" id="A0A413SPD2"/>
<dbReference type="Proteomes" id="UP000284465">
    <property type="component" value="Unassembled WGS sequence"/>
</dbReference>
<evidence type="ECO:0000313" key="2">
    <source>
        <dbReference type="Proteomes" id="UP000284465"/>
    </source>
</evidence>
<comment type="caution">
    <text evidence="1">The sequence shown here is derived from an EMBL/GenBank/DDBJ whole genome shotgun (WGS) entry which is preliminary data.</text>
</comment>
<name>A0A413SPD2_9FIRM</name>
<dbReference type="EMBL" id="QSFP01000002">
    <property type="protein sequence ID" value="RHA69805.1"/>
    <property type="molecule type" value="Genomic_DNA"/>
</dbReference>
<proteinExistence type="predicted"/>
<protein>
    <submittedName>
        <fullName evidence="1">Uncharacterized protein</fullName>
    </submittedName>
</protein>
<sequence length="186" mass="19774">MNNTTPLTVRIEIPGLEMLAQALLKLADSGIMSAVQGIVEETVPVQEKVQPQQTSVQMTSQAVTPVQQIPQSAPQQVTPVPPVPQPAAQPTVPVQPVPMAAVPVQAQPVPVANAPVQQPQVIPTTEVPVTRTYDELAVAASQLVNMGKQQRLFEILAGFGVQSLMELPKEKYAAFAGCLQSEGVKM</sequence>
<evidence type="ECO:0000313" key="1">
    <source>
        <dbReference type="EMBL" id="RHA69805.1"/>
    </source>
</evidence>
<organism evidence="1 2">
    <name type="scientific">Roseburia intestinalis</name>
    <dbReference type="NCBI Taxonomy" id="166486"/>
    <lineage>
        <taxon>Bacteria</taxon>
        <taxon>Bacillati</taxon>
        <taxon>Bacillota</taxon>
        <taxon>Clostridia</taxon>
        <taxon>Lachnospirales</taxon>
        <taxon>Lachnospiraceae</taxon>
        <taxon>Roseburia</taxon>
    </lineage>
</organism>
<gene>
    <name evidence="1" type="ORF">DW927_03070</name>
</gene>
<dbReference type="RefSeq" id="WP_118590287.1">
    <property type="nucleotide sequence ID" value="NZ_QSFP01000002.1"/>
</dbReference>
<reference evidence="1 2" key="1">
    <citation type="submission" date="2018-08" db="EMBL/GenBank/DDBJ databases">
        <title>A genome reference for cultivated species of the human gut microbiota.</title>
        <authorList>
            <person name="Zou Y."/>
            <person name="Xue W."/>
            <person name="Luo G."/>
        </authorList>
    </citation>
    <scope>NUCLEOTIDE SEQUENCE [LARGE SCALE GENOMIC DNA]</scope>
    <source>
        <strain evidence="1 2">AM43-11</strain>
    </source>
</reference>
<accession>A0A413SPD2</accession>